<dbReference type="SUPFAM" id="SSF52833">
    <property type="entry name" value="Thioredoxin-like"/>
    <property type="match status" value="1"/>
</dbReference>
<comment type="similarity">
    <text evidence="2">Belongs to the GST superfamily. Mu family.</text>
</comment>
<evidence type="ECO:0000313" key="7">
    <source>
        <dbReference type="EMBL" id="GAV06452.1"/>
    </source>
</evidence>
<dbReference type="PROSITE" id="PS50404">
    <property type="entry name" value="GST_NTER"/>
    <property type="match status" value="1"/>
</dbReference>
<comment type="catalytic activity">
    <reaction evidence="5">
        <text>RX + glutathione = an S-substituted glutathione + a halide anion + H(+)</text>
        <dbReference type="Rhea" id="RHEA:16437"/>
        <dbReference type="ChEBI" id="CHEBI:15378"/>
        <dbReference type="ChEBI" id="CHEBI:16042"/>
        <dbReference type="ChEBI" id="CHEBI:17792"/>
        <dbReference type="ChEBI" id="CHEBI:57925"/>
        <dbReference type="ChEBI" id="CHEBI:90779"/>
        <dbReference type="EC" id="2.5.1.18"/>
    </reaction>
</comment>
<dbReference type="InterPro" id="IPR050213">
    <property type="entry name" value="GST_superfamily"/>
</dbReference>
<dbReference type="AlphaFoldDB" id="A0A1D1VYG3"/>
<accession>A0A1D1VYG3</accession>
<evidence type="ECO:0000259" key="6">
    <source>
        <dbReference type="PROSITE" id="PS50404"/>
    </source>
</evidence>
<evidence type="ECO:0000256" key="3">
    <source>
        <dbReference type="ARBA" id="ARBA00012452"/>
    </source>
</evidence>
<proteinExistence type="inferred from homology"/>
<dbReference type="EC" id="2.5.1.18" evidence="3"/>
<dbReference type="GO" id="GO:0006749">
    <property type="term" value="P:glutathione metabolic process"/>
    <property type="evidence" value="ECO:0007669"/>
    <property type="project" value="TreeGrafter"/>
</dbReference>
<dbReference type="InterPro" id="IPR036249">
    <property type="entry name" value="Thioredoxin-like_sf"/>
</dbReference>
<feature type="domain" description="GST N-terminal" evidence="6">
    <location>
        <begin position="39"/>
        <end position="99"/>
    </location>
</feature>
<evidence type="ECO:0000256" key="2">
    <source>
        <dbReference type="ARBA" id="ARBA00005861"/>
    </source>
</evidence>
<dbReference type="STRING" id="947166.A0A1D1VYG3"/>
<keyword evidence="4" id="KW-0808">Transferase</keyword>
<comment type="caution">
    <text evidence="7">The sequence shown here is derived from an EMBL/GenBank/DDBJ whole genome shotgun (WGS) entry which is preliminary data.</text>
</comment>
<name>A0A1D1VYG3_RAMVA</name>
<dbReference type="EMBL" id="BDGG01000013">
    <property type="protein sequence ID" value="GAV06452.1"/>
    <property type="molecule type" value="Genomic_DNA"/>
</dbReference>
<dbReference type="Pfam" id="PF02798">
    <property type="entry name" value="GST_N"/>
    <property type="match status" value="1"/>
</dbReference>
<protein>
    <recommendedName>
        <fullName evidence="3">glutathione transferase</fullName>
        <ecNumber evidence="3">2.5.1.18</ecNumber>
    </recommendedName>
</protein>
<dbReference type="Gene3D" id="1.20.1050.130">
    <property type="match status" value="1"/>
</dbReference>
<evidence type="ECO:0000256" key="1">
    <source>
        <dbReference type="ARBA" id="ARBA00003701"/>
    </source>
</evidence>
<gene>
    <name evidence="7" type="primary">RvY_16442-1</name>
    <name evidence="7" type="synonym">RvY_16442.1</name>
    <name evidence="7" type="ORF">RvY_16442</name>
</gene>
<comment type="function">
    <text evidence="1">Conjugation of reduced glutathione to a wide number of exogenous and endogenous hydrophobic electrophiles.</text>
</comment>
<dbReference type="GO" id="GO:0004364">
    <property type="term" value="F:glutathione transferase activity"/>
    <property type="evidence" value="ECO:0007669"/>
    <property type="project" value="UniProtKB-EC"/>
</dbReference>
<dbReference type="InterPro" id="IPR004045">
    <property type="entry name" value="Glutathione_S-Trfase_N"/>
</dbReference>
<dbReference type="PANTHER" id="PTHR11571:SF222">
    <property type="entry name" value="GLUTATHIONE TRANSFERASE"/>
    <property type="match status" value="1"/>
</dbReference>
<dbReference type="OrthoDB" id="4951845at2759"/>
<reference evidence="7 8" key="1">
    <citation type="journal article" date="2016" name="Nat. Commun.">
        <title>Extremotolerant tardigrade genome and improved radiotolerance of human cultured cells by tardigrade-unique protein.</title>
        <authorList>
            <person name="Hashimoto T."/>
            <person name="Horikawa D.D."/>
            <person name="Saito Y."/>
            <person name="Kuwahara H."/>
            <person name="Kozuka-Hata H."/>
            <person name="Shin-I T."/>
            <person name="Minakuchi Y."/>
            <person name="Ohishi K."/>
            <person name="Motoyama A."/>
            <person name="Aizu T."/>
            <person name="Enomoto A."/>
            <person name="Kondo K."/>
            <person name="Tanaka S."/>
            <person name="Hara Y."/>
            <person name="Koshikawa S."/>
            <person name="Sagara H."/>
            <person name="Miura T."/>
            <person name="Yokobori S."/>
            <person name="Miyagawa K."/>
            <person name="Suzuki Y."/>
            <person name="Kubo T."/>
            <person name="Oyama M."/>
            <person name="Kohara Y."/>
            <person name="Fujiyama A."/>
            <person name="Arakawa K."/>
            <person name="Katayama T."/>
            <person name="Toyoda A."/>
            <person name="Kunieda T."/>
        </authorList>
    </citation>
    <scope>NUCLEOTIDE SEQUENCE [LARGE SCALE GENOMIC DNA]</scope>
    <source>
        <strain evidence="7 8">YOKOZUNA-1</strain>
    </source>
</reference>
<evidence type="ECO:0000256" key="4">
    <source>
        <dbReference type="ARBA" id="ARBA00022679"/>
    </source>
</evidence>
<organism evidence="7 8">
    <name type="scientific">Ramazzottius varieornatus</name>
    <name type="common">Water bear</name>
    <name type="synonym">Tardigrade</name>
    <dbReference type="NCBI Taxonomy" id="947166"/>
    <lineage>
        <taxon>Eukaryota</taxon>
        <taxon>Metazoa</taxon>
        <taxon>Ecdysozoa</taxon>
        <taxon>Tardigrada</taxon>
        <taxon>Eutardigrada</taxon>
        <taxon>Parachela</taxon>
        <taxon>Hypsibioidea</taxon>
        <taxon>Ramazzottiidae</taxon>
        <taxon>Ramazzottius</taxon>
    </lineage>
</organism>
<evidence type="ECO:0000256" key="5">
    <source>
        <dbReference type="ARBA" id="ARBA00047960"/>
    </source>
</evidence>
<dbReference type="PANTHER" id="PTHR11571">
    <property type="entry name" value="GLUTATHIONE S-TRANSFERASE"/>
    <property type="match status" value="1"/>
</dbReference>
<keyword evidence="8" id="KW-1185">Reference proteome</keyword>
<evidence type="ECO:0000313" key="8">
    <source>
        <dbReference type="Proteomes" id="UP000186922"/>
    </source>
</evidence>
<sequence length="138" mass="15706">MLLTAHIDIVNDGDPEQGRRRTGLLEFSRVGQPDLSTSIEHAGQRYESKIPETREAWFEGKTSIGLPFPNLPYLIDGNTKLTQSRAILHYLARKHCFAAKTEEETQKQDMVDGVLSDIGTTWFQLVYLSKDIERAKQE</sequence>
<dbReference type="Proteomes" id="UP000186922">
    <property type="component" value="Unassembled WGS sequence"/>
</dbReference>